<dbReference type="Pfam" id="PF01609">
    <property type="entry name" value="DDE_Tnp_1"/>
    <property type="match status" value="1"/>
</dbReference>
<dbReference type="RefSeq" id="WP_207680161.1">
    <property type="nucleotide sequence ID" value="NZ_CP061800.1"/>
</dbReference>
<name>A0A975BWP1_9BACT</name>
<evidence type="ECO:0000259" key="1">
    <source>
        <dbReference type="Pfam" id="PF01609"/>
    </source>
</evidence>
<reference evidence="2" key="1">
    <citation type="journal article" date="2021" name="Microb. Physiol.">
        <title>Proteogenomic Insights into the Physiology of Marine, Sulfate-Reducing, Filamentous Desulfonema limicola and Desulfonema magnum.</title>
        <authorList>
            <person name="Schnaars V."/>
            <person name="Wohlbrand L."/>
            <person name="Scheve S."/>
            <person name="Hinrichs C."/>
            <person name="Reinhardt R."/>
            <person name="Rabus R."/>
        </authorList>
    </citation>
    <scope>NUCLEOTIDE SEQUENCE</scope>
    <source>
        <strain evidence="2">4be13</strain>
    </source>
</reference>
<evidence type="ECO:0000313" key="3">
    <source>
        <dbReference type="Proteomes" id="UP000663722"/>
    </source>
</evidence>
<gene>
    <name evidence="2" type="ORF">dnm_091480</name>
</gene>
<dbReference type="InterPro" id="IPR002559">
    <property type="entry name" value="Transposase_11"/>
</dbReference>
<dbReference type="KEGG" id="dmm:dnm_091480"/>
<evidence type="ECO:0000313" key="2">
    <source>
        <dbReference type="EMBL" id="QTA93053.1"/>
    </source>
</evidence>
<organism evidence="2 3">
    <name type="scientific">Desulfonema magnum</name>
    <dbReference type="NCBI Taxonomy" id="45655"/>
    <lineage>
        <taxon>Bacteria</taxon>
        <taxon>Pseudomonadati</taxon>
        <taxon>Thermodesulfobacteriota</taxon>
        <taxon>Desulfobacteria</taxon>
        <taxon>Desulfobacterales</taxon>
        <taxon>Desulfococcaceae</taxon>
        <taxon>Desulfonema</taxon>
    </lineage>
</organism>
<dbReference type="AlphaFoldDB" id="A0A975BWP1"/>
<dbReference type="GO" id="GO:0003677">
    <property type="term" value="F:DNA binding"/>
    <property type="evidence" value="ECO:0007669"/>
    <property type="project" value="InterPro"/>
</dbReference>
<dbReference type="GO" id="GO:0006313">
    <property type="term" value="P:DNA transposition"/>
    <property type="evidence" value="ECO:0007669"/>
    <property type="project" value="InterPro"/>
</dbReference>
<dbReference type="EMBL" id="CP061800">
    <property type="protein sequence ID" value="QTA93053.1"/>
    <property type="molecule type" value="Genomic_DNA"/>
</dbReference>
<accession>A0A975BWP1</accession>
<proteinExistence type="predicted"/>
<dbReference type="GO" id="GO:0004803">
    <property type="term" value="F:transposase activity"/>
    <property type="evidence" value="ECO:0007669"/>
    <property type="project" value="InterPro"/>
</dbReference>
<protein>
    <submittedName>
        <fullName evidence="2">Transposase, IS4 family</fullName>
    </submittedName>
</protein>
<feature type="domain" description="Transposase IS4-like" evidence="1">
    <location>
        <begin position="43"/>
        <end position="175"/>
    </location>
</feature>
<keyword evidence="3" id="KW-1185">Reference proteome</keyword>
<sequence length="198" mass="22309">MLTRLNEQNEQKIAGERHIKDRTVSLSDPDMRPIKKGKSHPDCEFGTTAQMTFNRDGFMITVENFIGNPGDKKIFADTYDLFTDRMQGFPVTVVTDGGYRNPGNIENLPPQTENVFMGRSSDVCADQRDFCLSARSATEGFIAVAKNLRGFGRSLYRGLKGHRIWSLLCQTAYNLKKFLLLWFADEISEESLTKLGPG</sequence>
<dbReference type="Proteomes" id="UP000663722">
    <property type="component" value="Chromosome"/>
</dbReference>